<dbReference type="InterPro" id="IPR049163">
    <property type="entry name" value="Pif1-like_2B_dom"/>
</dbReference>
<dbReference type="GO" id="GO:0000723">
    <property type="term" value="P:telomere maintenance"/>
    <property type="evidence" value="ECO:0007669"/>
    <property type="project" value="InterPro"/>
</dbReference>
<keyword evidence="1" id="KW-0378">Hydrolase</keyword>
<dbReference type="Proteomes" id="UP000694383">
    <property type="component" value="Unplaced"/>
</dbReference>
<dbReference type="InterPro" id="IPR027417">
    <property type="entry name" value="P-loop_NTPase"/>
</dbReference>
<keyword evidence="1" id="KW-0067">ATP-binding</keyword>
<dbReference type="GO" id="GO:0006310">
    <property type="term" value="P:DNA recombination"/>
    <property type="evidence" value="ECO:0007669"/>
    <property type="project" value="UniProtKB-KW"/>
</dbReference>
<dbReference type="GO" id="GO:0043139">
    <property type="term" value="F:5'-3' DNA helicase activity"/>
    <property type="evidence" value="ECO:0007669"/>
    <property type="project" value="UniProtKB-EC"/>
</dbReference>
<keyword evidence="1" id="KW-0227">DNA damage</keyword>
<keyword evidence="1" id="KW-0233">DNA recombination</keyword>
<dbReference type="Gene3D" id="3.40.50.300">
    <property type="entry name" value="P-loop containing nucleotide triphosphate hydrolases"/>
    <property type="match status" value="1"/>
</dbReference>
<evidence type="ECO:0000259" key="2">
    <source>
        <dbReference type="SMART" id="SM00382"/>
    </source>
</evidence>
<dbReference type="CDD" id="cd18809">
    <property type="entry name" value="SF1_C_RecD"/>
    <property type="match status" value="1"/>
</dbReference>
<reference evidence="3" key="2">
    <citation type="submission" date="2025-09" db="UniProtKB">
        <authorList>
            <consortium name="Ensembl"/>
        </authorList>
    </citation>
    <scope>IDENTIFICATION</scope>
</reference>
<comment type="cofactor">
    <cofactor evidence="1">
        <name>Mg(2+)</name>
        <dbReference type="ChEBI" id="CHEBI:18420"/>
    </cofactor>
</comment>
<dbReference type="SMART" id="SM00382">
    <property type="entry name" value="AAA"/>
    <property type="match status" value="1"/>
</dbReference>
<accession>A0A8C7YME1</accession>
<dbReference type="GeneTree" id="ENSGT00940000164296"/>
<organism evidence="3 4">
    <name type="scientific">Oryzias sinensis</name>
    <name type="common">Chinese medaka</name>
    <dbReference type="NCBI Taxonomy" id="183150"/>
    <lineage>
        <taxon>Eukaryota</taxon>
        <taxon>Metazoa</taxon>
        <taxon>Chordata</taxon>
        <taxon>Craniata</taxon>
        <taxon>Vertebrata</taxon>
        <taxon>Euteleostomi</taxon>
        <taxon>Actinopterygii</taxon>
        <taxon>Neopterygii</taxon>
        <taxon>Teleostei</taxon>
        <taxon>Neoteleostei</taxon>
        <taxon>Acanthomorphata</taxon>
        <taxon>Ovalentaria</taxon>
        <taxon>Atherinomorphae</taxon>
        <taxon>Beloniformes</taxon>
        <taxon>Adrianichthyidae</taxon>
        <taxon>Oryziinae</taxon>
        <taxon>Oryzias</taxon>
    </lineage>
</organism>
<dbReference type="SUPFAM" id="SSF52540">
    <property type="entry name" value="P-loop containing nucleoside triphosphate hydrolases"/>
    <property type="match status" value="2"/>
</dbReference>
<dbReference type="Ensembl" id="ENSOSIT00000031533.1">
    <property type="protein sequence ID" value="ENSOSIP00000029921.1"/>
    <property type="gene ID" value="ENSOSIG00000015463.1"/>
</dbReference>
<dbReference type="InterPro" id="IPR051055">
    <property type="entry name" value="PIF1_helicase"/>
</dbReference>
<dbReference type="PANTHER" id="PTHR47642">
    <property type="entry name" value="ATP-DEPENDENT DNA HELICASE"/>
    <property type="match status" value="1"/>
</dbReference>
<feature type="domain" description="AAA+ ATPase" evidence="2">
    <location>
        <begin position="246"/>
        <end position="400"/>
    </location>
</feature>
<dbReference type="Pfam" id="PF21530">
    <property type="entry name" value="Pif1_2B_dom"/>
    <property type="match status" value="1"/>
</dbReference>
<sequence>MWMTSIVDRYKNRPKSDDFPSMCLAVFASEFRVLSKNENAAKRIKLDNNTGYVVKRTRTQPAVVRYVKFSETKQPELFYQSNLQLFLPYYSDSQLKPQGFETYQDFFHNGTIRLGNLGLQLVKSVVTLNKSKFEIDGDKLVNAQQGIDNAGVVEDAWCELCPEQELERLECQELLQNQKSVDDEQEFDIPDLRVSAQHSHFFQLNNTKMPRSDGLALIRSLNEIQMDIFYQVRKWCVEKVLGKKPEPFHLFITGGAGTGKTHLIKAIQYESNRLLSPLCRHVDDICVLLTAPTGIAAFNVQASTIHNTFCIGKDVRLPYTPLGEEKLNSLRAIYSSLQILIIDEISMVDHNLLAYIHGRLRQIKQTGNSALFGNVCIIAVGDFFQLPPVRGKPLYVENVGMDLWCGVFEIVCLETIVRQKDQEFAKLLGRVRTRCKGTEMLKSDIQQLKSRETGEGSSALHIFPTNGQVNQHNLTHLHSSCPEYVTIKAQDYVNCKETGRQVLLSGNHSNANNTCLAERLLLGKNARVMLCKNVDVADGLVNGACGIVTDIVYRNSDFPQIVFVNFDNKDIGRQRKKQYENHPGLVSGSVAIVPEEERLTGRGGLRRQFPLKLAWACTVHKVQGLTIDDVVVSLKKTFAPGQAYVALSRVTSLSGLIIQDFKEQAIYCNKTVSEYVANMPQYLINKENLTSSSCEFSIFLMNVQNLEWHVKDLALCTKQLHANCIAVT</sequence>
<dbReference type="EC" id="5.6.2.3" evidence="1"/>
<reference evidence="3" key="1">
    <citation type="submission" date="2025-08" db="UniProtKB">
        <authorList>
            <consortium name="Ensembl"/>
        </authorList>
    </citation>
    <scope>IDENTIFICATION</scope>
</reference>
<evidence type="ECO:0000313" key="3">
    <source>
        <dbReference type="Ensembl" id="ENSOSIP00000029921.1"/>
    </source>
</evidence>
<keyword evidence="1" id="KW-0234">DNA repair</keyword>
<comment type="similarity">
    <text evidence="1">Belongs to the helicase family.</text>
</comment>
<dbReference type="GO" id="GO:0005524">
    <property type="term" value="F:ATP binding"/>
    <property type="evidence" value="ECO:0007669"/>
    <property type="project" value="UniProtKB-KW"/>
</dbReference>
<keyword evidence="4" id="KW-1185">Reference proteome</keyword>
<evidence type="ECO:0000256" key="1">
    <source>
        <dbReference type="RuleBase" id="RU363044"/>
    </source>
</evidence>
<keyword evidence="1" id="KW-0547">Nucleotide-binding</keyword>
<dbReference type="InterPro" id="IPR010285">
    <property type="entry name" value="DNA_helicase_pif1-like_DEAD"/>
</dbReference>
<dbReference type="Pfam" id="PF05970">
    <property type="entry name" value="PIF1"/>
    <property type="match status" value="1"/>
</dbReference>
<dbReference type="InterPro" id="IPR003593">
    <property type="entry name" value="AAA+_ATPase"/>
</dbReference>
<dbReference type="PANTHER" id="PTHR47642:SF3">
    <property type="entry name" value="ATP-DEPENDENT DNA HELICASE"/>
    <property type="match status" value="1"/>
</dbReference>
<dbReference type="GO" id="GO:0016787">
    <property type="term" value="F:hydrolase activity"/>
    <property type="evidence" value="ECO:0007669"/>
    <property type="project" value="UniProtKB-KW"/>
</dbReference>
<comment type="catalytic activity">
    <reaction evidence="1">
        <text>ATP + H2O = ADP + phosphate + H(+)</text>
        <dbReference type="Rhea" id="RHEA:13065"/>
        <dbReference type="ChEBI" id="CHEBI:15377"/>
        <dbReference type="ChEBI" id="CHEBI:15378"/>
        <dbReference type="ChEBI" id="CHEBI:30616"/>
        <dbReference type="ChEBI" id="CHEBI:43474"/>
        <dbReference type="ChEBI" id="CHEBI:456216"/>
        <dbReference type="EC" id="5.6.2.3"/>
    </reaction>
</comment>
<keyword evidence="1" id="KW-0347">Helicase</keyword>
<dbReference type="AlphaFoldDB" id="A0A8C7YME1"/>
<proteinExistence type="inferred from homology"/>
<protein>
    <recommendedName>
        <fullName evidence="1">ATP-dependent DNA helicase</fullName>
        <ecNumber evidence="1">5.6.2.3</ecNumber>
    </recommendedName>
</protein>
<name>A0A8C7YME1_9TELE</name>
<evidence type="ECO:0000313" key="4">
    <source>
        <dbReference type="Proteomes" id="UP000694383"/>
    </source>
</evidence>
<dbReference type="GO" id="GO:0006281">
    <property type="term" value="P:DNA repair"/>
    <property type="evidence" value="ECO:0007669"/>
    <property type="project" value="UniProtKB-KW"/>
</dbReference>